<dbReference type="Proteomes" id="UP000824176">
    <property type="component" value="Unassembled WGS sequence"/>
</dbReference>
<organism evidence="2 3">
    <name type="scientific">Candidatus Mucispirillum faecigallinarum</name>
    <dbReference type="NCBI Taxonomy" id="2838699"/>
    <lineage>
        <taxon>Bacteria</taxon>
        <taxon>Pseudomonadati</taxon>
        <taxon>Deferribacterota</taxon>
        <taxon>Deferribacteres</taxon>
        <taxon>Deferribacterales</taxon>
        <taxon>Mucispirillaceae</taxon>
        <taxon>Mucispirillum</taxon>
    </lineage>
</organism>
<dbReference type="EMBL" id="DXAQ01000021">
    <property type="protein sequence ID" value="HIZ88578.1"/>
    <property type="molecule type" value="Genomic_DNA"/>
</dbReference>
<name>A0A9D2GR85_9BACT</name>
<keyword evidence="1" id="KW-0472">Membrane</keyword>
<keyword evidence="1" id="KW-0812">Transmembrane</keyword>
<dbReference type="AlphaFoldDB" id="A0A9D2GR85"/>
<evidence type="ECO:0000313" key="2">
    <source>
        <dbReference type="EMBL" id="HIZ88578.1"/>
    </source>
</evidence>
<keyword evidence="1" id="KW-1133">Transmembrane helix</keyword>
<comment type="caution">
    <text evidence="2">The sequence shown here is derived from an EMBL/GenBank/DDBJ whole genome shotgun (WGS) entry which is preliminary data.</text>
</comment>
<feature type="transmembrane region" description="Helical" evidence="1">
    <location>
        <begin position="41"/>
        <end position="63"/>
    </location>
</feature>
<reference evidence="2" key="1">
    <citation type="journal article" date="2021" name="PeerJ">
        <title>Extensive microbial diversity within the chicken gut microbiome revealed by metagenomics and culture.</title>
        <authorList>
            <person name="Gilroy R."/>
            <person name="Ravi A."/>
            <person name="Getino M."/>
            <person name="Pursley I."/>
            <person name="Horton D.L."/>
            <person name="Alikhan N.F."/>
            <person name="Baker D."/>
            <person name="Gharbi K."/>
            <person name="Hall N."/>
            <person name="Watson M."/>
            <person name="Adriaenssens E.M."/>
            <person name="Foster-Nyarko E."/>
            <person name="Jarju S."/>
            <person name="Secka A."/>
            <person name="Antonio M."/>
            <person name="Oren A."/>
            <person name="Chaudhuri R.R."/>
            <person name="La Ragione R."/>
            <person name="Hildebrand F."/>
            <person name="Pallen M.J."/>
        </authorList>
    </citation>
    <scope>NUCLEOTIDE SEQUENCE</scope>
    <source>
        <strain evidence="2">ChiW4-1371</strain>
    </source>
</reference>
<proteinExistence type="predicted"/>
<reference evidence="2" key="2">
    <citation type="submission" date="2021-04" db="EMBL/GenBank/DDBJ databases">
        <authorList>
            <person name="Gilroy R."/>
        </authorList>
    </citation>
    <scope>NUCLEOTIDE SEQUENCE</scope>
    <source>
        <strain evidence="2">ChiW4-1371</strain>
    </source>
</reference>
<evidence type="ECO:0000256" key="1">
    <source>
        <dbReference type="SAM" id="Phobius"/>
    </source>
</evidence>
<sequence>MFSLLNHFLNLFYINFYAQVAPGYDAAREHLSTKGIQGKDMLVFVVFGVIALVFIIFLVFVYFKEKNRPRY</sequence>
<evidence type="ECO:0000313" key="3">
    <source>
        <dbReference type="Proteomes" id="UP000824176"/>
    </source>
</evidence>
<gene>
    <name evidence="2" type="ORF">H9804_01405</name>
</gene>
<accession>A0A9D2GR85</accession>
<protein>
    <submittedName>
        <fullName evidence="2">Uncharacterized protein</fullName>
    </submittedName>
</protein>